<dbReference type="STRING" id="742823.HMPREF9465_00490"/>
<accession>K1JZA4</accession>
<comment type="caution">
    <text evidence="2">The sequence shown here is derived from an EMBL/GenBank/DDBJ whole genome shotgun (WGS) entry which is preliminary data.</text>
</comment>
<dbReference type="AlphaFoldDB" id="K1JZA4"/>
<dbReference type="OrthoDB" id="9811016at2"/>
<name>K1JZA4_9BURK</name>
<dbReference type="EMBL" id="ADMG01000016">
    <property type="protein sequence ID" value="EKB31913.1"/>
    <property type="molecule type" value="Genomic_DNA"/>
</dbReference>
<evidence type="ECO:0000313" key="2">
    <source>
        <dbReference type="EMBL" id="EKB31913.1"/>
    </source>
</evidence>
<gene>
    <name evidence="2" type="ORF">HMPREF9465_00490</name>
</gene>
<dbReference type="PANTHER" id="PTHR33969:SF2">
    <property type="entry name" value="SEGREGATION AND CONDENSATION PROTEIN A"/>
    <property type="match status" value="1"/>
</dbReference>
<dbReference type="PANTHER" id="PTHR33969">
    <property type="entry name" value="SEGREGATION AND CONDENSATION PROTEIN A"/>
    <property type="match status" value="1"/>
</dbReference>
<proteinExistence type="predicted"/>
<evidence type="ECO:0000256" key="1">
    <source>
        <dbReference type="ARBA" id="ARBA00044777"/>
    </source>
</evidence>
<evidence type="ECO:0000313" key="3">
    <source>
        <dbReference type="Proteomes" id="UP000005835"/>
    </source>
</evidence>
<keyword evidence="3" id="KW-1185">Reference proteome</keyword>
<dbReference type="Gene3D" id="6.10.250.2410">
    <property type="match status" value="1"/>
</dbReference>
<protein>
    <recommendedName>
        <fullName evidence="1">Segregation and condensation protein A</fullName>
    </recommendedName>
</protein>
<organism evidence="2 3">
    <name type="scientific">Sutterella wadsworthensis 2_1_59BFAA</name>
    <dbReference type="NCBI Taxonomy" id="742823"/>
    <lineage>
        <taxon>Bacteria</taxon>
        <taxon>Pseudomonadati</taxon>
        <taxon>Pseudomonadota</taxon>
        <taxon>Betaproteobacteria</taxon>
        <taxon>Burkholderiales</taxon>
        <taxon>Sutterellaceae</taxon>
        <taxon>Sutterella</taxon>
    </lineage>
</organism>
<dbReference type="HOGENOM" id="CLU_038686_0_1_4"/>
<dbReference type="Proteomes" id="UP000005835">
    <property type="component" value="Unassembled WGS sequence"/>
</dbReference>
<dbReference type="PATRIC" id="fig|742823.3.peg.487"/>
<reference evidence="2 3" key="1">
    <citation type="submission" date="2012-05" db="EMBL/GenBank/DDBJ databases">
        <title>The Genome Sequence of Sutterella wadsworthensis 2_1_59BFAA.</title>
        <authorList>
            <consortium name="The Broad Institute Genome Sequencing Platform"/>
            <person name="Earl A."/>
            <person name="Ward D."/>
            <person name="Feldgarden M."/>
            <person name="Gevers D."/>
            <person name="Daigneault M."/>
            <person name="Strauss J."/>
            <person name="Allen-Vercoe E."/>
            <person name="Walker B."/>
            <person name="Young S.K."/>
            <person name="Zeng Q."/>
            <person name="Gargeya S."/>
            <person name="Fitzgerald M."/>
            <person name="Haas B."/>
            <person name="Abouelleil A."/>
            <person name="Alvarado L."/>
            <person name="Arachchi H.M."/>
            <person name="Berlin A.M."/>
            <person name="Chapman S.B."/>
            <person name="Goldberg J."/>
            <person name="Griggs A."/>
            <person name="Gujja S."/>
            <person name="Hansen M."/>
            <person name="Howarth C."/>
            <person name="Imamovic A."/>
            <person name="Larimer J."/>
            <person name="McCowen C."/>
            <person name="Montmayeur A."/>
            <person name="Murphy C."/>
            <person name="Neiman D."/>
            <person name="Pearson M."/>
            <person name="Priest M."/>
            <person name="Roberts A."/>
            <person name="Saif S."/>
            <person name="Shea T."/>
            <person name="Sisk P."/>
            <person name="Sykes S."/>
            <person name="Wortman J."/>
            <person name="Nusbaum C."/>
            <person name="Birren B."/>
        </authorList>
    </citation>
    <scope>NUCLEOTIDE SEQUENCE [LARGE SCALE GENOMIC DNA]</scope>
    <source>
        <strain evidence="2 3">2_1_59BFAA</strain>
    </source>
</reference>
<dbReference type="RefSeq" id="WP_005433801.1">
    <property type="nucleotide sequence ID" value="NZ_JH815514.1"/>
</dbReference>
<dbReference type="Pfam" id="PF02616">
    <property type="entry name" value="SMC_ScpA"/>
    <property type="match status" value="1"/>
</dbReference>
<dbReference type="InterPro" id="IPR003768">
    <property type="entry name" value="ScpA"/>
</dbReference>
<sequence>MTDLFTAHRGVDTQTEEKILARLYGEPLEECPDGLYIPPEALRVFLASFEGPLDLLLYLIRKQKFDVMDIPMAELTDQYMRYVDLVRESDLELAAAYLVMSATLMQIKSRLLLPSVRTAEGTEPEDPRAELMRRLEEYERIRSAALKLQAMPRIDRDFRVAEAERCVPVVALQPDVTPEMLASAWAAVAARLKLRDRHKVSRQELSVREHMTALLKRLQTEPFVTLEGLWNGTRDRETMTVWFLALLELAKEGMIILTQGAPYAPLYATLPEDAGTLELRCPDPDPLVLTS</sequence>
<dbReference type="eggNOG" id="COG1354">
    <property type="taxonomic scope" value="Bacteria"/>
</dbReference>